<dbReference type="RefSeq" id="WP_343918416.1">
    <property type="nucleotide sequence ID" value="NZ_BAAAJT010000002.1"/>
</dbReference>
<dbReference type="InterPro" id="IPR024072">
    <property type="entry name" value="DHFR-like_dom_sf"/>
</dbReference>
<dbReference type="SUPFAM" id="SSF53597">
    <property type="entry name" value="Dihydrofolate reductase-like"/>
    <property type="match status" value="1"/>
</dbReference>
<organism evidence="2 3">
    <name type="scientific">Nocardioides aestuarii</name>
    <dbReference type="NCBI Taxonomy" id="252231"/>
    <lineage>
        <taxon>Bacteria</taxon>
        <taxon>Bacillati</taxon>
        <taxon>Actinomycetota</taxon>
        <taxon>Actinomycetes</taxon>
        <taxon>Propionibacteriales</taxon>
        <taxon>Nocardioidaceae</taxon>
        <taxon>Nocardioides</taxon>
    </lineage>
</organism>
<protein>
    <submittedName>
        <fullName evidence="2">Dihydrofolate reductase family protein</fullName>
    </submittedName>
</protein>
<sequence length="205" mass="21458">MSSDRGKVMASITVSLDGYVTGPDDGPGHGLGTGGERLHYWVMGGPWTYDSEREAGAGMGEVDRAWYDSLTADLGAGVVGRGMYDAAGAWGGTNPFPGTLVVLTHRVEDQPDESAGFLFVDGFDAALEAARGLADGKDVSLGGGADLIRQGLRSGVVDELAISTAPVLLGGGKRLFDGFDRDVDLQILDVHAAAYATHVRYAIRR</sequence>
<evidence type="ECO:0000259" key="1">
    <source>
        <dbReference type="Pfam" id="PF01872"/>
    </source>
</evidence>
<dbReference type="PANTHER" id="PTHR38011:SF12">
    <property type="entry name" value="BIFUNCTIONAL DEAMINASE-REDUCTASE DOMAIN PROTEIN"/>
    <property type="match status" value="1"/>
</dbReference>
<dbReference type="PANTHER" id="PTHR38011">
    <property type="entry name" value="DIHYDROFOLATE REDUCTASE FAMILY PROTEIN (AFU_ORTHOLOGUE AFUA_8G06820)"/>
    <property type="match status" value="1"/>
</dbReference>
<reference evidence="3" key="1">
    <citation type="journal article" date="2019" name="Int. J. Syst. Evol. Microbiol.">
        <title>The Global Catalogue of Microorganisms (GCM) 10K type strain sequencing project: providing services to taxonomists for standard genome sequencing and annotation.</title>
        <authorList>
            <consortium name="The Broad Institute Genomics Platform"/>
            <consortium name="The Broad Institute Genome Sequencing Center for Infectious Disease"/>
            <person name="Wu L."/>
            <person name="Ma J."/>
        </authorList>
    </citation>
    <scope>NUCLEOTIDE SEQUENCE [LARGE SCALE GENOMIC DNA]</scope>
    <source>
        <strain evidence="3">CGMCC 1.12477</strain>
    </source>
</reference>
<gene>
    <name evidence="2" type="ORF">ACFSDE_11295</name>
</gene>
<dbReference type="Gene3D" id="3.40.430.10">
    <property type="entry name" value="Dihydrofolate Reductase, subunit A"/>
    <property type="match status" value="1"/>
</dbReference>
<accession>A0ABW4TN24</accession>
<evidence type="ECO:0000313" key="2">
    <source>
        <dbReference type="EMBL" id="MFD1947376.1"/>
    </source>
</evidence>
<proteinExistence type="predicted"/>
<comment type="caution">
    <text evidence="2">The sequence shown here is derived from an EMBL/GenBank/DDBJ whole genome shotgun (WGS) entry which is preliminary data.</text>
</comment>
<dbReference type="EMBL" id="JBHUGD010000003">
    <property type="protein sequence ID" value="MFD1947376.1"/>
    <property type="molecule type" value="Genomic_DNA"/>
</dbReference>
<dbReference type="Proteomes" id="UP001597351">
    <property type="component" value="Unassembled WGS sequence"/>
</dbReference>
<evidence type="ECO:0000313" key="3">
    <source>
        <dbReference type="Proteomes" id="UP001597351"/>
    </source>
</evidence>
<dbReference type="Pfam" id="PF01872">
    <property type="entry name" value="RibD_C"/>
    <property type="match status" value="1"/>
</dbReference>
<keyword evidence="3" id="KW-1185">Reference proteome</keyword>
<dbReference type="InterPro" id="IPR050765">
    <property type="entry name" value="Riboflavin_Biosynth_HTPR"/>
</dbReference>
<dbReference type="InterPro" id="IPR002734">
    <property type="entry name" value="RibDG_C"/>
</dbReference>
<name>A0ABW4TN24_9ACTN</name>
<feature type="domain" description="Bacterial bifunctional deaminase-reductase C-terminal" evidence="1">
    <location>
        <begin position="7"/>
        <end position="190"/>
    </location>
</feature>